<gene>
    <name evidence="2" type="ORF">MICCA_3720001</name>
</gene>
<feature type="transmembrane region" description="Helical" evidence="1">
    <location>
        <begin position="20"/>
        <end position="43"/>
    </location>
</feature>
<proteinExistence type="predicted"/>
<evidence type="ECO:0000256" key="1">
    <source>
        <dbReference type="SAM" id="Phobius"/>
    </source>
</evidence>
<reference evidence="2 3" key="1">
    <citation type="submission" date="2012-04" db="EMBL/GenBank/DDBJ databases">
        <authorList>
            <person name="Genoscope - CEA"/>
        </authorList>
    </citation>
    <scope>NUCLEOTIDE SEQUENCE [LARGE SCALE GENOMIC DNA]</scope>
    <source>
        <strain evidence="2 3">9432</strain>
    </source>
</reference>
<evidence type="ECO:0000313" key="3">
    <source>
        <dbReference type="Proteomes" id="UP000005806"/>
    </source>
</evidence>
<accession>A0A822LCX5</accession>
<protein>
    <submittedName>
        <fullName evidence="2">Uncharacterized protein</fullName>
    </submittedName>
</protein>
<keyword evidence="1" id="KW-0472">Membrane</keyword>
<sequence>MTNGDDDQQLPLAWEKGKVIAQFLGVIANTAIAVVVFLVGNAYNQQIENQKLAQNLRIRYIDLALEIIKSSESSDEIRTWAADIIQNNSENITRTPMDDETEKKLKLWGLKEKQTELREPNVGTQQTTTNSITLDQALQEALTRNPFYTRKGDTSKYTDFNLFICNENSSVATPLANLIAYKLAQQNHGEMQVKVLSDEEEKNEFKTLLPRGAITVITDEGHPENGEWGRISDLLQKAIGSVTEPSNPLYKQLVSSPDDKIKILTTIQKPDIKQEFNAGKYSPWRISIFICPKPSDRSGDTNN</sequence>
<comment type="caution">
    <text evidence="2">The sequence shown here is derived from an EMBL/GenBank/DDBJ whole genome shotgun (WGS) entry which is preliminary data.</text>
</comment>
<dbReference type="Proteomes" id="UP000005806">
    <property type="component" value="Unassembled WGS sequence"/>
</dbReference>
<keyword evidence="1" id="KW-0812">Transmembrane</keyword>
<keyword evidence="1" id="KW-1133">Transmembrane helix</keyword>
<dbReference type="RefSeq" id="WP_002756015.1">
    <property type="nucleotide sequence ID" value="NZ_HE972594.1"/>
</dbReference>
<dbReference type="EMBL" id="CAIH01000304">
    <property type="protein sequence ID" value="CCH94352.1"/>
    <property type="molecule type" value="Genomic_DNA"/>
</dbReference>
<evidence type="ECO:0000313" key="2">
    <source>
        <dbReference type="EMBL" id="CCH94352.1"/>
    </source>
</evidence>
<dbReference type="AlphaFoldDB" id="A0A822LCX5"/>
<name>A0A822LCX5_MICAE</name>
<organism evidence="2 3">
    <name type="scientific">Microcystis aeruginosa PCC 9432</name>
    <dbReference type="NCBI Taxonomy" id="1160280"/>
    <lineage>
        <taxon>Bacteria</taxon>
        <taxon>Bacillati</taxon>
        <taxon>Cyanobacteriota</taxon>
        <taxon>Cyanophyceae</taxon>
        <taxon>Oscillatoriophycideae</taxon>
        <taxon>Chroococcales</taxon>
        <taxon>Microcystaceae</taxon>
        <taxon>Microcystis</taxon>
    </lineage>
</organism>